<evidence type="ECO:0008006" key="3">
    <source>
        <dbReference type="Google" id="ProtNLM"/>
    </source>
</evidence>
<proteinExistence type="predicted"/>
<dbReference type="RefSeq" id="WP_017713821.1">
    <property type="nucleotide sequence ID" value="NZ_KB235941.1"/>
</dbReference>
<evidence type="ECO:0000313" key="1">
    <source>
        <dbReference type="EMBL" id="KKJ01223.1"/>
    </source>
</evidence>
<reference evidence="1" key="1">
    <citation type="submission" date="2012-04" db="EMBL/GenBank/DDBJ databases">
        <authorList>
            <person name="Borisov I.G."/>
            <person name="Ivanikova N.V."/>
            <person name="Pinevich A.V."/>
        </authorList>
    </citation>
    <scope>NUCLEOTIDE SEQUENCE</scope>
    <source>
        <strain evidence="1">CALU 1027</strain>
    </source>
</reference>
<dbReference type="STRING" id="317619.GCA_000332315_03631"/>
<accession>A0A0M2Q1P2</accession>
<dbReference type="Gene3D" id="3.40.50.1820">
    <property type="entry name" value="alpha/beta hydrolase"/>
    <property type="match status" value="1"/>
</dbReference>
<evidence type="ECO:0000313" key="2">
    <source>
        <dbReference type="Proteomes" id="UP000034681"/>
    </source>
</evidence>
<dbReference type="SUPFAM" id="SSF53474">
    <property type="entry name" value="alpha/beta-Hydrolases"/>
    <property type="match status" value="1"/>
</dbReference>
<comment type="caution">
    <text evidence="1">The sequence shown here is derived from an EMBL/GenBank/DDBJ whole genome shotgun (WGS) entry which is preliminary data.</text>
</comment>
<dbReference type="Proteomes" id="UP000034681">
    <property type="component" value="Unassembled WGS sequence"/>
</dbReference>
<dbReference type="eggNOG" id="COG0400">
    <property type="taxonomic scope" value="Bacteria"/>
</dbReference>
<dbReference type="InterPro" id="IPR029058">
    <property type="entry name" value="AB_hydrolase_fold"/>
</dbReference>
<protein>
    <recommendedName>
        <fullName evidence="3">Alpha/beta hydrolase</fullName>
    </recommendedName>
</protein>
<keyword evidence="2" id="KW-1185">Reference proteome</keyword>
<dbReference type="AlphaFoldDB" id="A0A0M2Q1P2"/>
<dbReference type="EMBL" id="AJTX02000002">
    <property type="protein sequence ID" value="KKJ01223.1"/>
    <property type="molecule type" value="Genomic_DNA"/>
</dbReference>
<name>A0A0M2Q1P2_PROHO</name>
<dbReference type="OrthoDB" id="427865at2"/>
<sequence>MTPHSPPPRPPILAAGGWGLGPHSWSGWADRCAAQGWIFSALDRGYFPPAATPGILESDPDLASPAPPAPIILFTHSYGLHTCPPHLWPAATALVIFSGFSHFHPSEPRPSRRRLQRMIQQFQHYPAAVLQQFWHNTAAPHPWQPHWAPNLDDLTHWHRDRLTQDLQALDQSHLDPTPLASLSQILILHGTADAIVPLTQGQALAALLTQETQATITFQPISAAGHALPLSHAPHCWYHLHPWLTQLQPS</sequence>
<organism evidence="1 2">
    <name type="scientific">Prochlorothrix hollandica PCC 9006 = CALU 1027</name>
    <dbReference type="NCBI Taxonomy" id="317619"/>
    <lineage>
        <taxon>Bacteria</taxon>
        <taxon>Bacillati</taxon>
        <taxon>Cyanobacteriota</taxon>
        <taxon>Cyanophyceae</taxon>
        <taxon>Prochlorotrichales</taxon>
        <taxon>Prochlorotrichaceae</taxon>
        <taxon>Prochlorothrix</taxon>
    </lineage>
</organism>
<gene>
    <name evidence="1" type="ORF">PROH_02250</name>
</gene>